<evidence type="ECO:0008006" key="3">
    <source>
        <dbReference type="Google" id="ProtNLM"/>
    </source>
</evidence>
<evidence type="ECO:0000313" key="1">
    <source>
        <dbReference type="EMBL" id="AEF21453.1"/>
    </source>
</evidence>
<dbReference type="RefSeq" id="WP_013790584.1">
    <property type="nucleotide sequence ID" value="NC_015556.1"/>
</dbReference>
<dbReference type="HOGENOM" id="CLU_1853514_0_0_6"/>
<dbReference type="Gene3D" id="3.10.420.10">
    <property type="entry name" value="SecB-like"/>
    <property type="match status" value="1"/>
</dbReference>
<evidence type="ECO:0000313" key="2">
    <source>
        <dbReference type="Proteomes" id="UP000000686"/>
    </source>
</evidence>
<dbReference type="AlphaFoldDB" id="F6AG51"/>
<proteinExistence type="predicted"/>
<organism evidence="1 2">
    <name type="scientific">Pseudomonas fulva (strain 12-X)</name>
    <dbReference type="NCBI Taxonomy" id="743720"/>
    <lineage>
        <taxon>Bacteria</taxon>
        <taxon>Pseudomonadati</taxon>
        <taxon>Pseudomonadota</taxon>
        <taxon>Gammaproteobacteria</taxon>
        <taxon>Pseudomonadales</taxon>
        <taxon>Pseudomonadaceae</taxon>
        <taxon>Pseudomonas</taxon>
    </lineage>
</organism>
<keyword evidence="2" id="KW-1185">Reference proteome</keyword>
<sequence>MTNHPIQLLNVLVDELNITVHDRVNFAGADYPKTFDYSVGRTEFDEASKIIAVKVIVSIKPEDPERIDRPFSMTVAVAAQFVVDTEVFPMDKLEQWANHNAPIVILPYVREQAYSLSVRAGFDPIILPLVEVPTIKIQKP</sequence>
<dbReference type="STRING" id="743720.Psefu_1477"/>
<accession>F6AG51</accession>
<gene>
    <name evidence="1" type="ordered locus">Psefu_1477</name>
</gene>
<dbReference type="InterPro" id="IPR035958">
    <property type="entry name" value="SecB-like_sf"/>
</dbReference>
<reference evidence="1 2" key="1">
    <citation type="submission" date="2011-04" db="EMBL/GenBank/DDBJ databases">
        <title>Complete sequence of Pseudomonas fulva 12-X.</title>
        <authorList>
            <consortium name="US DOE Joint Genome Institute"/>
            <person name="Lucas S."/>
            <person name="Han J."/>
            <person name="Lapidus A."/>
            <person name="Cheng J.-F."/>
            <person name="Goodwin L."/>
            <person name="Pitluck S."/>
            <person name="Peters L."/>
            <person name="Mikhailova N."/>
            <person name="Pagani I."/>
            <person name="Davenport K."/>
            <person name="Han C."/>
            <person name="Tapia R."/>
            <person name="Land M."/>
            <person name="Hauser L."/>
            <person name="Kyrpides N."/>
            <person name="Ivanova N."/>
            <person name="Pagani I."/>
            <person name="Lcollab F.I."/>
            <person name="Woyke T."/>
        </authorList>
    </citation>
    <scope>NUCLEOTIDE SEQUENCE [LARGE SCALE GENOMIC DNA]</scope>
    <source>
        <strain evidence="2">12-X</strain>
    </source>
</reference>
<protein>
    <recommendedName>
        <fullName evidence="3">Preprotein translocase subunit SecB</fullName>
    </recommendedName>
</protein>
<dbReference type="OrthoDB" id="7024361at2"/>
<dbReference type="Proteomes" id="UP000000686">
    <property type="component" value="Chromosome"/>
</dbReference>
<dbReference type="EMBL" id="CP002727">
    <property type="protein sequence ID" value="AEF21453.1"/>
    <property type="molecule type" value="Genomic_DNA"/>
</dbReference>
<name>F6AG51_PSEF1</name>
<dbReference type="KEGG" id="pfv:Psefu_1477"/>
<dbReference type="SUPFAM" id="SSF54611">
    <property type="entry name" value="SecB-like"/>
    <property type="match status" value="1"/>
</dbReference>